<gene>
    <name evidence="5" type="primary">infC</name>
    <name evidence="5" type="ORF">IAC74_04285</name>
</gene>
<dbReference type="GO" id="GO:0043022">
    <property type="term" value="F:ribosome binding"/>
    <property type="evidence" value="ECO:0007669"/>
    <property type="project" value="TreeGrafter"/>
</dbReference>
<dbReference type="PANTHER" id="PTHR10938:SF0">
    <property type="entry name" value="TRANSLATION INITIATION FACTOR IF-3, MITOCHONDRIAL"/>
    <property type="match status" value="1"/>
</dbReference>
<dbReference type="PROSITE" id="PS00938">
    <property type="entry name" value="IF3"/>
    <property type="match status" value="1"/>
</dbReference>
<dbReference type="NCBIfam" id="TIGR00168">
    <property type="entry name" value="infC"/>
    <property type="match status" value="1"/>
</dbReference>
<comment type="caution">
    <text evidence="5">The sequence shown here is derived from an EMBL/GenBank/DDBJ whole genome shotgun (WGS) entry which is preliminary data.</text>
</comment>
<evidence type="ECO:0000313" key="6">
    <source>
        <dbReference type="Proteomes" id="UP000886743"/>
    </source>
</evidence>
<dbReference type="FunFam" id="3.10.20.80:FF:000001">
    <property type="entry name" value="Translation initiation factor IF-3"/>
    <property type="match status" value="1"/>
</dbReference>
<organism evidence="5 6">
    <name type="scientific">Candidatus Aphodoplasma excrementigallinarum</name>
    <dbReference type="NCBI Taxonomy" id="2840673"/>
    <lineage>
        <taxon>Bacteria</taxon>
        <taxon>Bacillati</taxon>
        <taxon>Bacillota</taxon>
        <taxon>Clostridia</taxon>
        <taxon>Eubacteriales</taxon>
        <taxon>Candidatus Aphodoplasma</taxon>
    </lineage>
</organism>
<accession>A0A9D1SZR9</accession>
<evidence type="ECO:0000259" key="4">
    <source>
        <dbReference type="Pfam" id="PF05198"/>
    </source>
</evidence>
<evidence type="ECO:0000256" key="2">
    <source>
        <dbReference type="ARBA" id="ARBA00022917"/>
    </source>
</evidence>
<dbReference type="InterPro" id="IPR036787">
    <property type="entry name" value="T_IF-3_N_sf"/>
</dbReference>
<dbReference type="GO" id="GO:0032790">
    <property type="term" value="P:ribosome disassembly"/>
    <property type="evidence" value="ECO:0007669"/>
    <property type="project" value="TreeGrafter"/>
</dbReference>
<dbReference type="InterPro" id="IPR019814">
    <property type="entry name" value="Translation_initiation_fac_3_N"/>
</dbReference>
<keyword evidence="2" id="KW-0648">Protein biosynthesis</keyword>
<protein>
    <recommendedName>
        <fullName evidence="3">Translation initiation factor IF-3</fullName>
    </recommendedName>
</protein>
<dbReference type="SUPFAM" id="SSF54364">
    <property type="entry name" value="Translation initiation factor IF3, N-terminal domain"/>
    <property type="match status" value="1"/>
</dbReference>
<feature type="non-terminal residue" evidence="5">
    <location>
        <position position="101"/>
    </location>
</feature>
<dbReference type="InterPro" id="IPR001288">
    <property type="entry name" value="Translation_initiation_fac_3"/>
</dbReference>
<evidence type="ECO:0000313" key="5">
    <source>
        <dbReference type="EMBL" id="HIV02770.1"/>
    </source>
</evidence>
<dbReference type="GO" id="GO:0016020">
    <property type="term" value="C:membrane"/>
    <property type="evidence" value="ECO:0007669"/>
    <property type="project" value="TreeGrafter"/>
</dbReference>
<dbReference type="Proteomes" id="UP000886743">
    <property type="component" value="Unassembled WGS sequence"/>
</dbReference>
<dbReference type="GO" id="GO:0005829">
    <property type="term" value="C:cytosol"/>
    <property type="evidence" value="ECO:0007669"/>
    <property type="project" value="TreeGrafter"/>
</dbReference>
<name>A0A9D1SZR9_9FIRM</name>
<evidence type="ECO:0000256" key="1">
    <source>
        <dbReference type="ARBA" id="ARBA00022540"/>
    </source>
</evidence>
<dbReference type="PANTHER" id="PTHR10938">
    <property type="entry name" value="TRANSLATION INITIATION FACTOR IF-3"/>
    <property type="match status" value="1"/>
</dbReference>
<dbReference type="AlphaFoldDB" id="A0A9D1SZR9"/>
<keyword evidence="1 5" id="KW-0396">Initiation factor</keyword>
<dbReference type="Pfam" id="PF05198">
    <property type="entry name" value="IF3_N"/>
    <property type="match status" value="1"/>
</dbReference>
<proteinExistence type="predicted"/>
<evidence type="ECO:0000256" key="3">
    <source>
        <dbReference type="NCBIfam" id="TIGR00168"/>
    </source>
</evidence>
<dbReference type="InterPro" id="IPR019813">
    <property type="entry name" value="Translation_initiation_fac3_CS"/>
</dbReference>
<feature type="domain" description="Translation initiation factor 3 N-terminal" evidence="4">
    <location>
        <begin position="12"/>
        <end position="81"/>
    </location>
</feature>
<dbReference type="Gene3D" id="3.10.20.80">
    <property type="entry name" value="Translation initiation factor 3 (IF-3), N-terminal domain"/>
    <property type="match status" value="1"/>
</dbReference>
<reference evidence="5" key="2">
    <citation type="journal article" date="2021" name="PeerJ">
        <title>Extensive microbial diversity within the chicken gut microbiome revealed by metagenomics and culture.</title>
        <authorList>
            <person name="Gilroy R."/>
            <person name="Ravi A."/>
            <person name="Getino M."/>
            <person name="Pursley I."/>
            <person name="Horton D.L."/>
            <person name="Alikhan N.F."/>
            <person name="Baker D."/>
            <person name="Gharbi K."/>
            <person name="Hall N."/>
            <person name="Watson M."/>
            <person name="Adriaenssens E.M."/>
            <person name="Foster-Nyarko E."/>
            <person name="Jarju S."/>
            <person name="Secka A."/>
            <person name="Antonio M."/>
            <person name="Oren A."/>
            <person name="Chaudhuri R.R."/>
            <person name="La Ragione R."/>
            <person name="Hildebrand F."/>
            <person name="Pallen M.J."/>
        </authorList>
    </citation>
    <scope>NUCLEOTIDE SEQUENCE</scope>
    <source>
        <strain evidence="5">4920</strain>
    </source>
</reference>
<reference evidence="5" key="1">
    <citation type="submission" date="2020-10" db="EMBL/GenBank/DDBJ databases">
        <authorList>
            <person name="Gilroy R."/>
        </authorList>
    </citation>
    <scope>NUCLEOTIDE SEQUENCE</scope>
    <source>
        <strain evidence="5">4920</strain>
    </source>
</reference>
<dbReference type="EMBL" id="DVOF01000125">
    <property type="protein sequence ID" value="HIV02770.1"/>
    <property type="molecule type" value="Genomic_DNA"/>
</dbReference>
<sequence>MVIFISNKEQQINEQIRDKEVRLISEDGSQLGIVPIDKAQQMAIDANLDLVKIAPQAKPPVCKIMDYGKYKFEAAKREKENRKNQKVIEIKEVRLSPSIDT</sequence>
<dbReference type="GO" id="GO:0003743">
    <property type="term" value="F:translation initiation factor activity"/>
    <property type="evidence" value="ECO:0007669"/>
    <property type="project" value="UniProtKB-UniRule"/>
</dbReference>